<dbReference type="SUPFAM" id="SSF52540">
    <property type="entry name" value="P-loop containing nucleoside triphosphate hydrolases"/>
    <property type="match status" value="1"/>
</dbReference>
<dbReference type="SMART" id="SM00382">
    <property type="entry name" value="AAA"/>
    <property type="match status" value="1"/>
</dbReference>
<keyword evidence="6 7" id="KW-0472">Membrane</keyword>
<dbReference type="SUPFAM" id="SSF90123">
    <property type="entry name" value="ABC transporter transmembrane region"/>
    <property type="match status" value="1"/>
</dbReference>
<dbReference type="InterPro" id="IPR011527">
    <property type="entry name" value="ABC1_TM_dom"/>
</dbReference>
<comment type="subcellular location">
    <subcellularLocation>
        <location evidence="1">Cell membrane</location>
        <topology evidence="1">Multi-pass membrane protein</topology>
    </subcellularLocation>
</comment>
<evidence type="ECO:0000256" key="2">
    <source>
        <dbReference type="ARBA" id="ARBA00022692"/>
    </source>
</evidence>
<keyword evidence="5 7" id="KW-1133">Transmembrane helix</keyword>
<organism evidence="10 11">
    <name type="scientific">Levilactobacillus fujinensis</name>
    <dbReference type="NCBI Taxonomy" id="2486024"/>
    <lineage>
        <taxon>Bacteria</taxon>
        <taxon>Bacillati</taxon>
        <taxon>Bacillota</taxon>
        <taxon>Bacilli</taxon>
        <taxon>Lactobacillales</taxon>
        <taxon>Lactobacillaceae</taxon>
        <taxon>Levilactobacillus</taxon>
    </lineage>
</organism>
<evidence type="ECO:0000259" key="9">
    <source>
        <dbReference type="PROSITE" id="PS50929"/>
    </source>
</evidence>
<evidence type="ECO:0000256" key="1">
    <source>
        <dbReference type="ARBA" id="ARBA00004651"/>
    </source>
</evidence>
<dbReference type="Pfam" id="PF00005">
    <property type="entry name" value="ABC_tran"/>
    <property type="match status" value="1"/>
</dbReference>
<dbReference type="InterPro" id="IPR003593">
    <property type="entry name" value="AAA+_ATPase"/>
</dbReference>
<evidence type="ECO:0000256" key="6">
    <source>
        <dbReference type="ARBA" id="ARBA00023136"/>
    </source>
</evidence>
<dbReference type="PROSITE" id="PS00211">
    <property type="entry name" value="ABC_TRANSPORTER_1"/>
    <property type="match status" value="1"/>
</dbReference>
<dbReference type="InterPro" id="IPR036640">
    <property type="entry name" value="ABC1_TM_sf"/>
</dbReference>
<keyword evidence="11" id="KW-1185">Reference proteome</keyword>
<accession>A0ABW1TDN5</accession>
<dbReference type="PANTHER" id="PTHR43394:SF1">
    <property type="entry name" value="ATP-BINDING CASSETTE SUB-FAMILY B MEMBER 10, MITOCHONDRIAL"/>
    <property type="match status" value="1"/>
</dbReference>
<dbReference type="Pfam" id="PF00664">
    <property type="entry name" value="ABC_membrane"/>
    <property type="match status" value="1"/>
</dbReference>
<dbReference type="PANTHER" id="PTHR43394">
    <property type="entry name" value="ATP-DEPENDENT PERMEASE MDL1, MITOCHONDRIAL"/>
    <property type="match status" value="1"/>
</dbReference>
<dbReference type="PROSITE" id="PS50929">
    <property type="entry name" value="ABC_TM1F"/>
    <property type="match status" value="1"/>
</dbReference>
<feature type="transmembrane region" description="Helical" evidence="7">
    <location>
        <begin position="161"/>
        <end position="178"/>
    </location>
</feature>
<dbReference type="Gene3D" id="1.20.1560.10">
    <property type="entry name" value="ABC transporter type 1, transmembrane domain"/>
    <property type="match status" value="1"/>
</dbReference>
<keyword evidence="4 10" id="KW-0067">ATP-binding</keyword>
<protein>
    <submittedName>
        <fullName evidence="10">ABC transporter ATP-binding protein</fullName>
    </submittedName>
</protein>
<feature type="transmembrane region" description="Helical" evidence="7">
    <location>
        <begin position="135"/>
        <end position="155"/>
    </location>
</feature>
<reference evidence="11" key="1">
    <citation type="journal article" date="2019" name="Int. J. Syst. Evol. Microbiol.">
        <title>The Global Catalogue of Microorganisms (GCM) 10K type strain sequencing project: providing services to taxonomists for standard genome sequencing and annotation.</title>
        <authorList>
            <consortium name="The Broad Institute Genomics Platform"/>
            <consortium name="The Broad Institute Genome Sequencing Center for Infectious Disease"/>
            <person name="Wu L."/>
            <person name="Ma J."/>
        </authorList>
    </citation>
    <scope>NUCLEOTIDE SEQUENCE [LARGE SCALE GENOMIC DNA]</scope>
    <source>
        <strain evidence="11">CCM 8908</strain>
    </source>
</reference>
<dbReference type="CDD" id="cd18551">
    <property type="entry name" value="ABC_6TM_LmrA_like"/>
    <property type="match status" value="1"/>
</dbReference>
<evidence type="ECO:0000313" key="10">
    <source>
        <dbReference type="EMBL" id="MFC6260028.1"/>
    </source>
</evidence>
<feature type="transmembrane region" description="Helical" evidence="7">
    <location>
        <begin position="266"/>
        <end position="284"/>
    </location>
</feature>
<dbReference type="InterPro" id="IPR017871">
    <property type="entry name" value="ABC_transporter-like_CS"/>
</dbReference>
<dbReference type="Proteomes" id="UP001596283">
    <property type="component" value="Unassembled WGS sequence"/>
</dbReference>
<comment type="caution">
    <text evidence="10">The sequence shown here is derived from an EMBL/GenBank/DDBJ whole genome shotgun (WGS) entry which is preliminary data.</text>
</comment>
<evidence type="ECO:0000256" key="3">
    <source>
        <dbReference type="ARBA" id="ARBA00022741"/>
    </source>
</evidence>
<feature type="transmembrane region" description="Helical" evidence="7">
    <location>
        <begin position="60"/>
        <end position="83"/>
    </location>
</feature>
<keyword evidence="2 7" id="KW-0812">Transmembrane</keyword>
<feature type="transmembrane region" description="Helical" evidence="7">
    <location>
        <begin position="20"/>
        <end position="40"/>
    </location>
</feature>
<name>A0ABW1TDN5_9LACO</name>
<evidence type="ECO:0000256" key="5">
    <source>
        <dbReference type="ARBA" id="ARBA00022989"/>
    </source>
</evidence>
<dbReference type="RefSeq" id="WP_125685246.1">
    <property type="nucleotide sequence ID" value="NZ_JBHSSI010000025.1"/>
</dbReference>
<dbReference type="GO" id="GO:0005524">
    <property type="term" value="F:ATP binding"/>
    <property type="evidence" value="ECO:0007669"/>
    <property type="project" value="UniProtKB-KW"/>
</dbReference>
<dbReference type="Gene3D" id="3.40.50.300">
    <property type="entry name" value="P-loop containing nucleotide triphosphate hydrolases"/>
    <property type="match status" value="1"/>
</dbReference>
<feature type="domain" description="ABC transporter" evidence="8">
    <location>
        <begin position="336"/>
        <end position="572"/>
    </location>
</feature>
<dbReference type="InterPro" id="IPR039421">
    <property type="entry name" value="Type_1_exporter"/>
</dbReference>
<dbReference type="PROSITE" id="PS50893">
    <property type="entry name" value="ABC_TRANSPORTER_2"/>
    <property type="match status" value="1"/>
</dbReference>
<dbReference type="InterPro" id="IPR027417">
    <property type="entry name" value="P-loop_NTPase"/>
</dbReference>
<evidence type="ECO:0000256" key="7">
    <source>
        <dbReference type="SAM" id="Phobius"/>
    </source>
</evidence>
<sequence length="575" mass="62643">MRSSSKSNVVRLFSKIKFPWLLFVSGIGLTLFGVSFSLVLPLEVRTFVDNFKTGLSASRLVLIVGLLVGSTLFSVGSNFLLGVAGQQIVRDLRAEVSAHVIHLPIPFFDKTRSGEIASHISSDTQKINDLISNNISFFVSGTIMTIGSVVILFMLSKILTLIIGLTITIMAISLIPIAQKESVLQHATQNELGKYSADLQQGVSEIHLIKTSNAEDHVSDGLVSRIKTLYRANLGITKLSAIIDPIEYTLLMGTFFIVFVSGGSLVAKNIISVGSLTSFLLYVFQIMTPISSMSHTFAEFKSADGAAQTLIDLFDEPVEKDNPSQTRLAKGTNAKVTFTGVNFAYAGSDKKIINDLSLSFDPGKITALVGPSGGGKSTILGLVERFYMTDSGTIRYGQEDIKTLSLKDWRRNISYVSQETSILFGTVRDNLTFGLLSQPTDAQLMQALDAASASDFVKQLPQGLDTPLSEQGQNLSGGQIQRLMIARAFLRPASIIIFDEATANLDSASESTIETSIDRLRQDKTVIVVAHRLATVKNADRIFFIEKGHVTGTGTHQELIQTHALYKQYVEEQLL</sequence>
<dbReference type="InterPro" id="IPR003439">
    <property type="entry name" value="ABC_transporter-like_ATP-bd"/>
</dbReference>
<feature type="domain" description="ABC transmembrane type-1" evidence="9">
    <location>
        <begin position="26"/>
        <end position="302"/>
    </location>
</feature>
<proteinExistence type="predicted"/>
<evidence type="ECO:0000256" key="4">
    <source>
        <dbReference type="ARBA" id="ARBA00022840"/>
    </source>
</evidence>
<gene>
    <name evidence="10" type="ORF">ACFP1C_03635</name>
</gene>
<evidence type="ECO:0000259" key="8">
    <source>
        <dbReference type="PROSITE" id="PS50893"/>
    </source>
</evidence>
<evidence type="ECO:0000313" key="11">
    <source>
        <dbReference type="Proteomes" id="UP001596283"/>
    </source>
</evidence>
<dbReference type="EMBL" id="JBHSSI010000025">
    <property type="protein sequence ID" value="MFC6260028.1"/>
    <property type="molecule type" value="Genomic_DNA"/>
</dbReference>
<keyword evidence="3" id="KW-0547">Nucleotide-binding</keyword>